<evidence type="ECO:0000313" key="1">
    <source>
        <dbReference type="EMBL" id="CAI8619610.1"/>
    </source>
</evidence>
<dbReference type="AlphaFoldDB" id="A0AAV1BAP9"/>
<reference evidence="1 2" key="1">
    <citation type="submission" date="2023-01" db="EMBL/GenBank/DDBJ databases">
        <authorList>
            <person name="Kreplak J."/>
        </authorList>
    </citation>
    <scope>NUCLEOTIDE SEQUENCE [LARGE SCALE GENOMIC DNA]</scope>
</reference>
<evidence type="ECO:0008006" key="3">
    <source>
        <dbReference type="Google" id="ProtNLM"/>
    </source>
</evidence>
<name>A0AAV1BAP9_VICFA</name>
<organism evidence="1 2">
    <name type="scientific">Vicia faba</name>
    <name type="common">Broad bean</name>
    <name type="synonym">Faba vulgaris</name>
    <dbReference type="NCBI Taxonomy" id="3906"/>
    <lineage>
        <taxon>Eukaryota</taxon>
        <taxon>Viridiplantae</taxon>
        <taxon>Streptophyta</taxon>
        <taxon>Embryophyta</taxon>
        <taxon>Tracheophyta</taxon>
        <taxon>Spermatophyta</taxon>
        <taxon>Magnoliopsida</taxon>
        <taxon>eudicotyledons</taxon>
        <taxon>Gunneridae</taxon>
        <taxon>Pentapetalae</taxon>
        <taxon>rosids</taxon>
        <taxon>fabids</taxon>
        <taxon>Fabales</taxon>
        <taxon>Fabaceae</taxon>
        <taxon>Papilionoideae</taxon>
        <taxon>50 kb inversion clade</taxon>
        <taxon>NPAAA clade</taxon>
        <taxon>Hologalegina</taxon>
        <taxon>IRL clade</taxon>
        <taxon>Fabeae</taxon>
        <taxon>Vicia</taxon>
    </lineage>
</organism>
<sequence length="132" mass="14689">MDYVPKKGDVDVTLAALALCDCHIRRMAEKDVKSNASMARGLRIQRFSIDPYVFLDSNPIFHKLYECHFYIVTFIIVFDSSVHDAISGGGGCLPSHVKKVFEAIGVNLQNVYGLTERSTPIMAVKFAVSDMD</sequence>
<gene>
    <name evidence="1" type="ORF">VFH_VI179480</name>
</gene>
<dbReference type="EMBL" id="OX451741">
    <property type="protein sequence ID" value="CAI8619610.1"/>
    <property type="molecule type" value="Genomic_DNA"/>
</dbReference>
<dbReference type="SUPFAM" id="SSF56801">
    <property type="entry name" value="Acetyl-CoA synthetase-like"/>
    <property type="match status" value="1"/>
</dbReference>
<proteinExistence type="predicted"/>
<evidence type="ECO:0000313" key="2">
    <source>
        <dbReference type="Proteomes" id="UP001157006"/>
    </source>
</evidence>
<protein>
    <recommendedName>
        <fullName evidence="3">AMP-dependent synthetase/ligase domain-containing protein</fullName>
    </recommendedName>
</protein>
<keyword evidence="2" id="KW-1185">Reference proteome</keyword>
<accession>A0AAV1BAP9</accession>
<dbReference type="Proteomes" id="UP001157006">
    <property type="component" value="Chromosome 6"/>
</dbReference>